<dbReference type="AlphaFoldDB" id="Q82RK7"/>
<dbReference type="Proteomes" id="UP000000428">
    <property type="component" value="Chromosome"/>
</dbReference>
<dbReference type="InterPro" id="IPR017911">
    <property type="entry name" value="MacB-like_ATP-bd"/>
</dbReference>
<evidence type="ECO:0000313" key="7">
    <source>
        <dbReference type="EMBL" id="BAC67845.1"/>
    </source>
</evidence>
<accession>Q82RK7</accession>
<reference evidence="7 8" key="1">
    <citation type="journal article" date="2001" name="Proc. Natl. Acad. Sci. U.S.A.">
        <title>Genome sequence of an industrial microorganism Streptomyces avermitilis: deducing the ability of producing secondary metabolites.</title>
        <authorList>
            <person name="Omura S."/>
            <person name="Ikeda H."/>
            <person name="Ishikawa J."/>
            <person name="Hanamoto A."/>
            <person name="Takahashi C."/>
            <person name="Shinose M."/>
            <person name="Takahashi Y."/>
            <person name="Horikawa H."/>
            <person name="Nakazawa H."/>
            <person name="Osonoe T."/>
            <person name="Kikuchi H."/>
            <person name="Shiba T."/>
            <person name="Sakaki Y."/>
            <person name="Hattori M."/>
        </authorList>
    </citation>
    <scope>NUCLEOTIDE SEQUENCE [LARGE SCALE GENOMIC DNA]</scope>
    <source>
        <strain evidence="8">ATCC 31267 / DSM 46492 / JCM 5070 / NBRC 14893 / NCIMB 12804 / NRRL 8165 / MA-4680</strain>
    </source>
</reference>
<dbReference type="KEGG" id="sma:SAVERM_136"/>
<dbReference type="SUPFAM" id="SSF52540">
    <property type="entry name" value="P-loop containing nucleoside triphosphate hydrolases"/>
    <property type="match status" value="1"/>
</dbReference>
<evidence type="ECO:0000256" key="5">
    <source>
        <dbReference type="SAM" id="MobiDB-lite"/>
    </source>
</evidence>
<sequence>MNTMLVPPSDEALTARELYRFFRAGEEETLALRGVSLRVRRGETVAVVGPSGAGKSTLLSCLAGLDEPSGGEVRVDGVRISHRPETERARLRAHHIGVLLQTSNLVAHLSVRDNVRLTHSAVRGRPSASVGDLLAEVGLAGRAHALPRQLSGGELARAGLAVALANSPAVLLADEPTGELDGGTERMILQMLRDRAALGCAVLIVTHSAEAVRIADRVIALDDGRAHETTTSQARTQQQEAHDAAP</sequence>
<dbReference type="InterPro" id="IPR003593">
    <property type="entry name" value="AAA+_ATPase"/>
</dbReference>
<keyword evidence="2" id="KW-0813">Transport</keyword>
<gene>
    <name evidence="7" type="ORF">SAVERM_136</name>
</gene>
<dbReference type="Pfam" id="PF00005">
    <property type="entry name" value="ABC_tran"/>
    <property type="match status" value="1"/>
</dbReference>
<dbReference type="InterPro" id="IPR017871">
    <property type="entry name" value="ABC_transporter-like_CS"/>
</dbReference>
<dbReference type="GO" id="GO:0022857">
    <property type="term" value="F:transmembrane transporter activity"/>
    <property type="evidence" value="ECO:0007669"/>
    <property type="project" value="TreeGrafter"/>
</dbReference>
<dbReference type="PANTHER" id="PTHR24220:SF689">
    <property type="entry name" value="LIPOPROTEIN-RELEASING SYSTEM ATP-BINDING PROTEIN LOLD"/>
    <property type="match status" value="1"/>
</dbReference>
<dbReference type="PROSITE" id="PS00211">
    <property type="entry name" value="ABC_TRANSPORTER_1"/>
    <property type="match status" value="1"/>
</dbReference>
<dbReference type="InterPro" id="IPR015854">
    <property type="entry name" value="ABC_transpr_LolD-like"/>
</dbReference>
<dbReference type="CDD" id="cd03255">
    <property type="entry name" value="ABC_MJ0796_LolCDE_FtsE"/>
    <property type="match status" value="1"/>
</dbReference>
<dbReference type="InterPro" id="IPR003439">
    <property type="entry name" value="ABC_transporter-like_ATP-bd"/>
</dbReference>
<evidence type="ECO:0000313" key="8">
    <source>
        <dbReference type="Proteomes" id="UP000000428"/>
    </source>
</evidence>
<feature type="compositionally biased region" description="Polar residues" evidence="5">
    <location>
        <begin position="229"/>
        <end position="239"/>
    </location>
</feature>
<comment type="similarity">
    <text evidence="1">Belongs to the ABC transporter superfamily.</text>
</comment>
<keyword evidence="3" id="KW-0547">Nucleotide-binding</keyword>
<feature type="region of interest" description="Disordered" evidence="5">
    <location>
        <begin position="226"/>
        <end position="246"/>
    </location>
</feature>
<feature type="domain" description="ABC transporter" evidence="6">
    <location>
        <begin position="13"/>
        <end position="245"/>
    </location>
</feature>
<protein>
    <submittedName>
        <fullName evidence="7">ABC transporter ATP-binding protein</fullName>
    </submittedName>
</protein>
<keyword evidence="8" id="KW-1185">Reference proteome</keyword>
<dbReference type="eggNOG" id="COG1136">
    <property type="taxonomic scope" value="Bacteria"/>
</dbReference>
<organism evidence="7 8">
    <name type="scientific">Streptomyces avermitilis (strain ATCC 31267 / DSM 46492 / JCM 5070 / NBRC 14893 / NCIMB 12804 / NRRL 8165 / MA-4680)</name>
    <dbReference type="NCBI Taxonomy" id="227882"/>
    <lineage>
        <taxon>Bacteria</taxon>
        <taxon>Bacillati</taxon>
        <taxon>Actinomycetota</taxon>
        <taxon>Actinomycetes</taxon>
        <taxon>Kitasatosporales</taxon>
        <taxon>Streptomycetaceae</taxon>
        <taxon>Streptomyces</taxon>
    </lineage>
</organism>
<dbReference type="PANTHER" id="PTHR24220">
    <property type="entry name" value="IMPORT ATP-BINDING PROTEIN"/>
    <property type="match status" value="1"/>
</dbReference>
<keyword evidence="4 7" id="KW-0067">ATP-binding</keyword>
<dbReference type="GO" id="GO:0005886">
    <property type="term" value="C:plasma membrane"/>
    <property type="evidence" value="ECO:0007669"/>
    <property type="project" value="TreeGrafter"/>
</dbReference>
<evidence type="ECO:0000256" key="2">
    <source>
        <dbReference type="ARBA" id="ARBA00022448"/>
    </source>
</evidence>
<reference evidence="7 8" key="3">
    <citation type="journal article" date="2014" name="J. Ind. Microbiol. Biotechnol.">
        <title>Genome mining of the Streptomyces avermitilis genome and development of genome-minimized hosts for heterologous expression of biosynthetic gene clusters.</title>
        <authorList>
            <person name="Ikeda H."/>
            <person name="Shin-ya K."/>
            <person name="Omura S."/>
        </authorList>
    </citation>
    <scope>NUCLEOTIDE SEQUENCE [LARGE SCALE GENOMIC DNA]</scope>
    <source>
        <strain evidence="8">ATCC 31267 / DSM 46492 / JCM 5070 / NBRC 14893 / NCIMB 12804 / NRRL 8165 / MA-4680</strain>
    </source>
</reference>
<dbReference type="SMART" id="SM00382">
    <property type="entry name" value="AAA"/>
    <property type="match status" value="1"/>
</dbReference>
<dbReference type="EMBL" id="BA000030">
    <property type="protein sequence ID" value="BAC67845.1"/>
    <property type="molecule type" value="Genomic_DNA"/>
</dbReference>
<dbReference type="InterPro" id="IPR027417">
    <property type="entry name" value="P-loop_NTPase"/>
</dbReference>
<evidence type="ECO:0000259" key="6">
    <source>
        <dbReference type="PROSITE" id="PS50893"/>
    </source>
</evidence>
<proteinExistence type="inferred from homology"/>
<dbReference type="GO" id="GO:0016887">
    <property type="term" value="F:ATP hydrolysis activity"/>
    <property type="evidence" value="ECO:0007669"/>
    <property type="project" value="InterPro"/>
</dbReference>
<evidence type="ECO:0000256" key="1">
    <source>
        <dbReference type="ARBA" id="ARBA00005417"/>
    </source>
</evidence>
<dbReference type="Gene3D" id="3.40.50.300">
    <property type="entry name" value="P-loop containing nucleotide triphosphate hydrolases"/>
    <property type="match status" value="1"/>
</dbReference>
<dbReference type="GO" id="GO:0005524">
    <property type="term" value="F:ATP binding"/>
    <property type="evidence" value="ECO:0007669"/>
    <property type="project" value="UniProtKB-KW"/>
</dbReference>
<name>Q82RK7_STRAW</name>
<evidence type="ECO:0000256" key="4">
    <source>
        <dbReference type="ARBA" id="ARBA00022840"/>
    </source>
</evidence>
<reference evidence="7 8" key="2">
    <citation type="journal article" date="2003" name="Nat. Biotechnol.">
        <title>Complete genome sequence and comparative analysis of the industrial microorganism Streptomyces avermitilis.</title>
        <authorList>
            <person name="Ikeda H."/>
            <person name="Ishikawa J."/>
            <person name="Hanamoto A."/>
            <person name="Shinose M."/>
            <person name="Kikuchi H."/>
            <person name="Shiba T."/>
            <person name="Sakaki Y."/>
            <person name="Hattori M."/>
            <person name="Omura S."/>
        </authorList>
    </citation>
    <scope>NUCLEOTIDE SEQUENCE [LARGE SCALE GENOMIC DNA]</scope>
    <source>
        <strain evidence="8">ATCC 31267 / DSM 46492 / JCM 5070 / NBRC 14893 / NCIMB 12804 / NRRL 8165 / MA-4680</strain>
    </source>
</reference>
<dbReference type="PROSITE" id="PS50893">
    <property type="entry name" value="ABC_TRANSPORTER_2"/>
    <property type="match status" value="1"/>
</dbReference>
<dbReference type="HOGENOM" id="CLU_000604_1_22_11"/>
<evidence type="ECO:0000256" key="3">
    <source>
        <dbReference type="ARBA" id="ARBA00022741"/>
    </source>
</evidence>